<dbReference type="Proteomes" id="UP000250043">
    <property type="component" value="Unassembled WGS sequence"/>
</dbReference>
<reference evidence="8 9" key="1">
    <citation type="submission" date="2016-07" db="EMBL/GenBank/DDBJ databases">
        <title>Draft genome of the white-rot fungus Obba rivulosa 3A-2.</title>
        <authorList>
            <consortium name="DOE Joint Genome Institute"/>
            <person name="Miettinen O."/>
            <person name="Riley R."/>
            <person name="Acob R."/>
            <person name="Barry K."/>
            <person name="Cullen D."/>
            <person name="De Vries R."/>
            <person name="Hainaut M."/>
            <person name="Hatakka A."/>
            <person name="Henrissat B."/>
            <person name="Hilden K."/>
            <person name="Kuo R."/>
            <person name="Labutti K."/>
            <person name="Lipzen A."/>
            <person name="Makela M.R."/>
            <person name="Sandor L."/>
            <person name="Spatafora J.W."/>
            <person name="Grigoriev I.V."/>
            <person name="Hibbett D.S."/>
        </authorList>
    </citation>
    <scope>NUCLEOTIDE SEQUENCE [LARGE SCALE GENOMIC DNA]</scope>
    <source>
        <strain evidence="8 9">3A-2</strain>
    </source>
</reference>
<keyword evidence="3 6" id="KW-0812">Transmembrane</keyword>
<feature type="transmembrane region" description="Helical" evidence="6">
    <location>
        <begin position="256"/>
        <end position="275"/>
    </location>
</feature>
<dbReference type="OrthoDB" id="364779at2759"/>
<protein>
    <submittedName>
        <fullName evidence="8">DUF647-domain-containing protein</fullName>
    </submittedName>
</protein>
<name>A0A8E2B2Z1_9APHY</name>
<dbReference type="PANTHER" id="PTHR12770">
    <property type="entry name" value="RUS1 FAMILY PROTEIN C16ORF58"/>
    <property type="match status" value="1"/>
</dbReference>
<evidence type="ECO:0000256" key="1">
    <source>
        <dbReference type="ARBA" id="ARBA00004370"/>
    </source>
</evidence>
<evidence type="ECO:0000256" key="3">
    <source>
        <dbReference type="ARBA" id="ARBA00022692"/>
    </source>
</evidence>
<evidence type="ECO:0000313" key="9">
    <source>
        <dbReference type="Proteomes" id="UP000250043"/>
    </source>
</evidence>
<keyword evidence="9" id="KW-1185">Reference proteome</keyword>
<dbReference type="InterPro" id="IPR006968">
    <property type="entry name" value="RUS_fam"/>
</dbReference>
<organism evidence="8 9">
    <name type="scientific">Obba rivulosa</name>
    <dbReference type="NCBI Taxonomy" id="1052685"/>
    <lineage>
        <taxon>Eukaryota</taxon>
        <taxon>Fungi</taxon>
        <taxon>Dikarya</taxon>
        <taxon>Basidiomycota</taxon>
        <taxon>Agaricomycotina</taxon>
        <taxon>Agaricomycetes</taxon>
        <taxon>Polyporales</taxon>
        <taxon>Gelatoporiaceae</taxon>
        <taxon>Obba</taxon>
    </lineage>
</organism>
<gene>
    <name evidence="8" type="ORF">OBBRIDRAFT_818843</name>
</gene>
<proteinExistence type="inferred from homology"/>
<evidence type="ECO:0000259" key="7">
    <source>
        <dbReference type="Pfam" id="PF04884"/>
    </source>
</evidence>
<dbReference type="AlphaFoldDB" id="A0A8E2B2Z1"/>
<keyword evidence="5 6" id="KW-0472">Membrane</keyword>
<dbReference type="PANTHER" id="PTHR12770:SF31">
    <property type="entry name" value="RUS FAMILY MEMBER 1"/>
    <property type="match status" value="1"/>
</dbReference>
<evidence type="ECO:0000256" key="2">
    <source>
        <dbReference type="ARBA" id="ARBA00007558"/>
    </source>
</evidence>
<dbReference type="EMBL" id="KV722388">
    <property type="protein sequence ID" value="OCH91267.1"/>
    <property type="molecule type" value="Genomic_DNA"/>
</dbReference>
<evidence type="ECO:0000256" key="6">
    <source>
        <dbReference type="SAM" id="Phobius"/>
    </source>
</evidence>
<evidence type="ECO:0000313" key="8">
    <source>
        <dbReference type="EMBL" id="OCH91267.1"/>
    </source>
</evidence>
<comment type="similarity">
    <text evidence="2">Belongs to the RUS1 family.</text>
</comment>
<feature type="transmembrane region" description="Helical" evidence="6">
    <location>
        <begin position="179"/>
        <end position="200"/>
    </location>
</feature>
<dbReference type="Pfam" id="PF04884">
    <property type="entry name" value="UVB_sens_prot"/>
    <property type="match status" value="1"/>
</dbReference>
<comment type="subcellular location">
    <subcellularLocation>
        <location evidence="1">Membrane</location>
    </subcellularLocation>
</comment>
<evidence type="ECO:0000256" key="5">
    <source>
        <dbReference type="ARBA" id="ARBA00023136"/>
    </source>
</evidence>
<evidence type="ECO:0000256" key="4">
    <source>
        <dbReference type="ARBA" id="ARBA00022989"/>
    </source>
</evidence>
<feature type="transmembrane region" description="Helical" evidence="6">
    <location>
        <begin position="150"/>
        <end position="173"/>
    </location>
</feature>
<accession>A0A8E2B2Z1</accession>
<keyword evidence="4 6" id="KW-1133">Transmembrane helix</keyword>
<dbReference type="InterPro" id="IPR054549">
    <property type="entry name" value="UVB_sens_RUS_dom"/>
</dbReference>
<feature type="domain" description="Protein root UVB sensitive/RUS" evidence="7">
    <location>
        <begin position="45"/>
        <end position="298"/>
    </location>
</feature>
<dbReference type="GO" id="GO:0016020">
    <property type="term" value="C:membrane"/>
    <property type="evidence" value="ECO:0007669"/>
    <property type="project" value="UniProtKB-SubCell"/>
</dbReference>
<sequence length="503" mass="55136">MGAIAIQEQDEGGHITAEYLISPDLKEPKTFPRSDTAQGSYRIAWRQLLSGVFLPAGYPATVSPDYLHYQIYNGLQAGCSSIASLLASRAVLEGHGVGEASASATDAMLVNVIQDVFSRLITIASGYYLGTSLFPEAKTYRLLADVFNDAAIIFDIISPLFSHWSLCLVYPFIRREPGQYLRVIVLCLSGSFRALCGMVAGGSKAALTMHFATAGPLLGDIGDLNAKDGSKETVLALVGMLLGTFVIKHVDSGYATYAVLFILILLHLGINYVAVRGVVMRSLNRQRAAAVWASYRRHELGITKHEGSMVTPEAMASQERIFADPSIVRHPLQPEKRLGHCHLGAPLSTIFLDTSRPCPPSRASSVPRLSSAQLGTILQTFEHERYILWFRHDSRPHALRLAVCFKTGHQPLDRLKGWIHVQELAFVLDDNMPAAFEELHKAVQTSLERVKKLFPPFLDAARARGWMVDDGLLAGISYTVSVQPAEDGITHDMLLQAGDRKSV</sequence>